<evidence type="ECO:0000313" key="2">
    <source>
        <dbReference type="EMBL" id="XBS71428.1"/>
    </source>
</evidence>
<proteinExistence type="predicted"/>
<organism evidence="2">
    <name type="scientific">Acerihabitans sp. KWT182</name>
    <dbReference type="NCBI Taxonomy" id="3157919"/>
    <lineage>
        <taxon>Bacteria</taxon>
        <taxon>Pseudomonadati</taxon>
        <taxon>Pseudomonadota</taxon>
        <taxon>Gammaproteobacteria</taxon>
        <taxon>Enterobacterales</taxon>
        <taxon>Pectobacteriaceae</taxon>
        <taxon>Acerihabitans</taxon>
    </lineage>
</organism>
<evidence type="ECO:0000259" key="1">
    <source>
        <dbReference type="Pfam" id="PF14534"/>
    </source>
</evidence>
<sequence length="129" mass="14528">MKQPQHDDLAELLAFERSRRQALVSGDIAALAPMLAEDLVHVHSTGMVHGKQQLLEHIRRMGGFVAIDREDPHIRLEGEVAILTGDTRNRVRSLDTGEEMTRFGFQTLVLRRTAAGWQIVLSQLTPHRS</sequence>
<dbReference type="EMBL" id="CP157947">
    <property type="protein sequence ID" value="XBS71428.1"/>
    <property type="molecule type" value="Genomic_DNA"/>
</dbReference>
<reference evidence="2" key="1">
    <citation type="submission" date="2024-06" db="EMBL/GenBank/DDBJ databases">
        <authorList>
            <person name="Coelho C."/>
            <person name="Bento M."/>
            <person name="Garcia E."/>
            <person name="Camelo A."/>
            <person name="Brandao I."/>
            <person name="Espirito Santo C."/>
            <person name="Trovao J."/>
            <person name="Verissimo A."/>
            <person name="Costa J."/>
            <person name="Tiago I."/>
        </authorList>
    </citation>
    <scope>NUCLEOTIDE SEQUENCE</scope>
    <source>
        <strain evidence="2">KWT182</strain>
    </source>
</reference>
<feature type="domain" description="DUF4440" evidence="1">
    <location>
        <begin position="12"/>
        <end position="119"/>
    </location>
</feature>
<dbReference type="AlphaFoldDB" id="A0AAU7QES5"/>
<dbReference type="Pfam" id="PF14534">
    <property type="entry name" value="DUF4440"/>
    <property type="match status" value="1"/>
</dbReference>
<dbReference type="SUPFAM" id="SSF54427">
    <property type="entry name" value="NTF2-like"/>
    <property type="match status" value="1"/>
</dbReference>
<dbReference type="InterPro" id="IPR027843">
    <property type="entry name" value="DUF4440"/>
</dbReference>
<protein>
    <submittedName>
        <fullName evidence="2">Nuclear transport factor 2 family protein</fullName>
    </submittedName>
</protein>
<name>A0AAU7QES5_9GAMM</name>
<accession>A0AAU7QES5</accession>
<dbReference type="InterPro" id="IPR032710">
    <property type="entry name" value="NTF2-like_dom_sf"/>
</dbReference>
<dbReference type="Gene3D" id="3.10.450.50">
    <property type="match status" value="1"/>
</dbReference>
<gene>
    <name evidence="2" type="ORF">ABK905_11120</name>
</gene>
<dbReference type="CDD" id="cd00531">
    <property type="entry name" value="NTF2_like"/>
    <property type="match status" value="1"/>
</dbReference>